<organism evidence="1 2">
    <name type="scientific">Parascedosporium putredinis</name>
    <dbReference type="NCBI Taxonomy" id="1442378"/>
    <lineage>
        <taxon>Eukaryota</taxon>
        <taxon>Fungi</taxon>
        <taxon>Dikarya</taxon>
        <taxon>Ascomycota</taxon>
        <taxon>Pezizomycotina</taxon>
        <taxon>Sordariomycetes</taxon>
        <taxon>Hypocreomycetidae</taxon>
        <taxon>Microascales</taxon>
        <taxon>Microascaceae</taxon>
        <taxon>Parascedosporium</taxon>
    </lineage>
</organism>
<dbReference type="AlphaFoldDB" id="A0A9P1H7J7"/>
<sequence length="221" mass="25439">MGFEGHLPSTSPIEFPFGWSTVHADATFPDASRRNVLLITVRPSLLRLIVISVLPYLPEIIRSVIGATFPGILLPTNVIVKKQKPGWEDEFEEEKARYRMLESLQGDIIPQLFGEIRVQGTRALLLSYVAGIRCDKVSDLEVEHFQQLLEDAHLRLRPFGYVHDDPRLDNYILVDGQKIVIVDLEHLYEIEETEIEYTMGTIIRAIVKIYRRSYKNHLEDI</sequence>
<name>A0A9P1H7J7_9PEZI</name>
<dbReference type="Proteomes" id="UP000838763">
    <property type="component" value="Unassembled WGS sequence"/>
</dbReference>
<protein>
    <submittedName>
        <fullName evidence="1">Uncharacterized protein</fullName>
    </submittedName>
</protein>
<keyword evidence="2" id="KW-1185">Reference proteome</keyword>
<accession>A0A9P1H7J7</accession>
<gene>
    <name evidence="1" type="ORF">PPNO1_LOCUS7008</name>
</gene>
<proteinExistence type="predicted"/>
<evidence type="ECO:0000313" key="2">
    <source>
        <dbReference type="Proteomes" id="UP000838763"/>
    </source>
</evidence>
<dbReference type="OrthoDB" id="2942798at2759"/>
<dbReference type="EMBL" id="CALLCH030000016">
    <property type="protein sequence ID" value="CAI4217395.1"/>
    <property type="molecule type" value="Genomic_DNA"/>
</dbReference>
<reference evidence="1" key="1">
    <citation type="submission" date="2022-11" db="EMBL/GenBank/DDBJ databases">
        <authorList>
            <person name="Scott C."/>
            <person name="Bruce N."/>
        </authorList>
    </citation>
    <scope>NUCLEOTIDE SEQUENCE</scope>
</reference>
<dbReference type="SUPFAM" id="SSF56112">
    <property type="entry name" value="Protein kinase-like (PK-like)"/>
    <property type="match status" value="1"/>
</dbReference>
<dbReference type="InterPro" id="IPR011009">
    <property type="entry name" value="Kinase-like_dom_sf"/>
</dbReference>
<evidence type="ECO:0000313" key="1">
    <source>
        <dbReference type="EMBL" id="CAI4217395.1"/>
    </source>
</evidence>
<comment type="caution">
    <text evidence="1">The sequence shown here is derived from an EMBL/GenBank/DDBJ whole genome shotgun (WGS) entry which is preliminary data.</text>
</comment>